<evidence type="ECO:0000313" key="2">
    <source>
        <dbReference type="EMBL" id="TFK99964.1"/>
    </source>
</evidence>
<reference evidence="2 3" key="1">
    <citation type="journal article" date="2019" name="Nat. Ecol. Evol.">
        <title>Megaphylogeny resolves global patterns of mushroom evolution.</title>
        <authorList>
            <person name="Varga T."/>
            <person name="Krizsan K."/>
            <person name="Foldi C."/>
            <person name="Dima B."/>
            <person name="Sanchez-Garcia M."/>
            <person name="Sanchez-Ramirez S."/>
            <person name="Szollosi G.J."/>
            <person name="Szarkandi J.G."/>
            <person name="Papp V."/>
            <person name="Albert L."/>
            <person name="Andreopoulos W."/>
            <person name="Angelini C."/>
            <person name="Antonin V."/>
            <person name="Barry K.W."/>
            <person name="Bougher N.L."/>
            <person name="Buchanan P."/>
            <person name="Buyck B."/>
            <person name="Bense V."/>
            <person name="Catcheside P."/>
            <person name="Chovatia M."/>
            <person name="Cooper J."/>
            <person name="Damon W."/>
            <person name="Desjardin D."/>
            <person name="Finy P."/>
            <person name="Geml J."/>
            <person name="Haridas S."/>
            <person name="Hughes K."/>
            <person name="Justo A."/>
            <person name="Karasinski D."/>
            <person name="Kautmanova I."/>
            <person name="Kiss B."/>
            <person name="Kocsube S."/>
            <person name="Kotiranta H."/>
            <person name="LaButti K.M."/>
            <person name="Lechner B.E."/>
            <person name="Liimatainen K."/>
            <person name="Lipzen A."/>
            <person name="Lukacs Z."/>
            <person name="Mihaltcheva S."/>
            <person name="Morgado L.N."/>
            <person name="Niskanen T."/>
            <person name="Noordeloos M.E."/>
            <person name="Ohm R.A."/>
            <person name="Ortiz-Santana B."/>
            <person name="Ovrebo C."/>
            <person name="Racz N."/>
            <person name="Riley R."/>
            <person name="Savchenko A."/>
            <person name="Shiryaev A."/>
            <person name="Soop K."/>
            <person name="Spirin V."/>
            <person name="Szebenyi C."/>
            <person name="Tomsovsky M."/>
            <person name="Tulloss R.E."/>
            <person name="Uehling J."/>
            <person name="Grigoriev I.V."/>
            <person name="Vagvolgyi C."/>
            <person name="Papp T."/>
            <person name="Martin F.M."/>
            <person name="Miettinen O."/>
            <person name="Hibbett D.S."/>
            <person name="Nagy L.G."/>
        </authorList>
    </citation>
    <scope>NUCLEOTIDE SEQUENCE [LARGE SCALE GENOMIC DNA]</scope>
    <source>
        <strain evidence="2 3">CBS 309.79</strain>
    </source>
</reference>
<name>A0A5C3QD06_9AGAR</name>
<keyword evidence="3" id="KW-1185">Reference proteome</keyword>
<dbReference type="AlphaFoldDB" id="A0A5C3QD06"/>
<evidence type="ECO:0000256" key="1">
    <source>
        <dbReference type="SAM" id="MobiDB-lite"/>
    </source>
</evidence>
<dbReference type="EMBL" id="ML178831">
    <property type="protein sequence ID" value="TFK99964.1"/>
    <property type="molecule type" value="Genomic_DNA"/>
</dbReference>
<dbReference type="Proteomes" id="UP000305067">
    <property type="component" value="Unassembled WGS sequence"/>
</dbReference>
<organism evidence="2 3">
    <name type="scientific">Pterulicium gracile</name>
    <dbReference type="NCBI Taxonomy" id="1884261"/>
    <lineage>
        <taxon>Eukaryota</taxon>
        <taxon>Fungi</taxon>
        <taxon>Dikarya</taxon>
        <taxon>Basidiomycota</taxon>
        <taxon>Agaricomycotina</taxon>
        <taxon>Agaricomycetes</taxon>
        <taxon>Agaricomycetidae</taxon>
        <taxon>Agaricales</taxon>
        <taxon>Pleurotineae</taxon>
        <taxon>Pterulaceae</taxon>
        <taxon>Pterulicium</taxon>
    </lineage>
</organism>
<accession>A0A5C3QD06</accession>
<proteinExistence type="predicted"/>
<gene>
    <name evidence="2" type="ORF">BDV98DRAFT_570501</name>
</gene>
<sequence>MQDIVSAGTFSGMLGMSGRSVNVTVAFKHLQALIVVPALDTGPVYAFHRSFLQFLEDKEHAKELLLSKAHLAMCHHRLADACLQALQSTCAEIAQMRSKETQSTTGDVALSIRRDSVYGGSHWIHHVIQCAPEGYQQLLHSHPTLAGQFSEFIRHRLGDWLRWMCVIGQISIVPAQLLRLCDWLKDGPLLEEARRAQVYSETPSYREAVPFCWPRDPSVGGYVEISPVDHVVPESPHRPTSTIQDPLPTSPPSPAVKSPGQGISVTGLGFAAGRFAFNALTTAGSASLNYSAGAVLSSIQASAPLSAPSVATLRTVE</sequence>
<evidence type="ECO:0000313" key="3">
    <source>
        <dbReference type="Proteomes" id="UP000305067"/>
    </source>
</evidence>
<protein>
    <submittedName>
        <fullName evidence="2">Uncharacterized protein</fullName>
    </submittedName>
</protein>
<feature type="region of interest" description="Disordered" evidence="1">
    <location>
        <begin position="234"/>
        <end position="259"/>
    </location>
</feature>